<evidence type="ECO:0000256" key="14">
    <source>
        <dbReference type="ARBA" id="ARBA00048586"/>
    </source>
</evidence>
<proteinExistence type="inferred from homology"/>
<keyword evidence="11 16" id="KW-0472">Membrane</keyword>
<keyword evidence="7 15" id="KW-0808">Transferase</keyword>
<feature type="transmembrane region" description="Helical" evidence="16">
    <location>
        <begin position="152"/>
        <end position="170"/>
    </location>
</feature>
<evidence type="ECO:0000256" key="3">
    <source>
        <dbReference type="ARBA" id="ARBA00010441"/>
    </source>
</evidence>
<dbReference type="Proteomes" id="UP000007102">
    <property type="component" value="Chromosome"/>
</dbReference>
<dbReference type="STRING" id="868864.Dester_1112"/>
<dbReference type="InterPro" id="IPR000462">
    <property type="entry name" value="CDP-OH_P_trans"/>
</dbReference>
<keyword evidence="10" id="KW-0443">Lipid metabolism</keyword>
<reference evidence="18" key="2">
    <citation type="submission" date="2011-02" db="EMBL/GenBank/DDBJ databases">
        <title>The complete genome of Desulfurobacterium thermolithotrophum DSM 11699.</title>
        <authorList>
            <consortium name="US DOE Joint Genome Institute (JGI-PGF)"/>
            <person name="Lucas S."/>
            <person name="Copeland A."/>
            <person name="Lapidus A."/>
            <person name="Bruce D."/>
            <person name="Goodwin L."/>
            <person name="Pitluck S."/>
            <person name="Kyrpides N."/>
            <person name="Mavromatis K."/>
            <person name="Pagani I."/>
            <person name="Ivanova N."/>
            <person name="Mikhailova N."/>
            <person name="Daligault H."/>
            <person name="Detter J.C."/>
            <person name="Tapia R."/>
            <person name="Han C."/>
            <person name="Land M."/>
            <person name="Hauser L."/>
            <person name="Markowitz V."/>
            <person name="Cheng J.-F."/>
            <person name="Hugenholtz P."/>
            <person name="Woyke T."/>
            <person name="Wu D."/>
            <person name="Spring S."/>
            <person name="Brambilla E."/>
            <person name="Klenk H.-P."/>
            <person name="Eisen J.A."/>
        </authorList>
    </citation>
    <scope>NUCLEOTIDE SEQUENCE [LARGE SCALE GENOMIC DNA]</scope>
    <source>
        <strain evidence="18">DSM 11699 / BSA</strain>
    </source>
</reference>
<dbReference type="EMBL" id="CP002543">
    <property type="protein sequence ID" value="ADY73749.1"/>
    <property type="molecule type" value="Genomic_DNA"/>
</dbReference>
<evidence type="ECO:0000256" key="9">
    <source>
        <dbReference type="ARBA" id="ARBA00022989"/>
    </source>
</evidence>
<dbReference type="InterPro" id="IPR048254">
    <property type="entry name" value="CDP_ALCOHOL_P_TRANSF_CS"/>
</dbReference>
<keyword evidence="12" id="KW-0594">Phospholipid biosynthesis</keyword>
<dbReference type="EC" id="2.7.8.5" evidence="4"/>
<evidence type="ECO:0000313" key="18">
    <source>
        <dbReference type="Proteomes" id="UP000007102"/>
    </source>
</evidence>
<dbReference type="eggNOG" id="COG0558">
    <property type="taxonomic scope" value="Bacteria"/>
</dbReference>
<evidence type="ECO:0000256" key="6">
    <source>
        <dbReference type="ARBA" id="ARBA00022516"/>
    </source>
</evidence>
<evidence type="ECO:0000256" key="4">
    <source>
        <dbReference type="ARBA" id="ARBA00013170"/>
    </source>
</evidence>
<evidence type="ECO:0000256" key="8">
    <source>
        <dbReference type="ARBA" id="ARBA00022692"/>
    </source>
</evidence>
<comment type="similarity">
    <text evidence="3 15">Belongs to the CDP-alcohol phosphatidyltransferase class-I family.</text>
</comment>
<comment type="pathway">
    <text evidence="2">Phospholipid metabolism; phosphatidylglycerol biosynthesis; phosphatidylglycerol from CDP-diacylglycerol: step 1/2.</text>
</comment>
<dbReference type="PANTHER" id="PTHR14269:SF11">
    <property type="entry name" value="CDP-DIACYLGLYCEROL--GLYCEROL-3-PHOSPHATE 3-PHOSPHATIDYLTRANSFERASE"/>
    <property type="match status" value="1"/>
</dbReference>
<keyword evidence="13" id="KW-1208">Phospholipid metabolism</keyword>
<evidence type="ECO:0000256" key="11">
    <source>
        <dbReference type="ARBA" id="ARBA00023136"/>
    </source>
</evidence>
<dbReference type="HOGENOM" id="CLU_051314_6_2_0"/>
<dbReference type="InParanoid" id="F0S070"/>
<gene>
    <name evidence="17" type="ordered locus">Dester_1112</name>
</gene>
<keyword evidence="8 16" id="KW-0812">Transmembrane</keyword>
<name>F0S070_DESTD</name>
<evidence type="ECO:0000313" key="17">
    <source>
        <dbReference type="EMBL" id="ADY73749.1"/>
    </source>
</evidence>
<organism evidence="17 18">
    <name type="scientific">Desulfurobacterium thermolithotrophum (strain DSM 11699 / BSA)</name>
    <dbReference type="NCBI Taxonomy" id="868864"/>
    <lineage>
        <taxon>Bacteria</taxon>
        <taxon>Pseudomonadati</taxon>
        <taxon>Aquificota</taxon>
        <taxon>Aquificia</taxon>
        <taxon>Desulfurobacteriales</taxon>
        <taxon>Desulfurobacteriaceae</taxon>
        <taxon>Desulfurobacterium</taxon>
    </lineage>
</organism>
<evidence type="ECO:0000256" key="16">
    <source>
        <dbReference type="SAM" id="Phobius"/>
    </source>
</evidence>
<dbReference type="RefSeq" id="WP_013638701.1">
    <property type="nucleotide sequence ID" value="NC_015185.1"/>
</dbReference>
<reference evidence="17 18" key="1">
    <citation type="journal article" date="2011" name="Stand. Genomic Sci.">
        <title>Complete genome sequence of the thermophilic sulfur-reducer Desulfurobacterium thermolithotrophum type strain (BSA(T)) from a deep-sea hydrothermal vent.</title>
        <authorList>
            <person name="Goker M."/>
            <person name="Daligault H."/>
            <person name="Mwirichia R."/>
            <person name="Lapidus A."/>
            <person name="Lucas S."/>
            <person name="Deshpande S."/>
            <person name="Pagani I."/>
            <person name="Tapia R."/>
            <person name="Cheng J.F."/>
            <person name="Goodwin L."/>
            <person name="Pitluck S."/>
            <person name="Liolios K."/>
            <person name="Ivanova N."/>
            <person name="Mavromatis K."/>
            <person name="Mikhailova N."/>
            <person name="Pati A."/>
            <person name="Chen A."/>
            <person name="Palaniappan K."/>
            <person name="Han C."/>
            <person name="Land M."/>
            <person name="Hauser L."/>
            <person name="Pan C."/>
            <person name="Brambilla E.M."/>
            <person name="Rohde M."/>
            <person name="Spring S."/>
            <person name="Sikorski J."/>
            <person name="Wirth R."/>
            <person name="Detter J.C."/>
            <person name="Woyke T."/>
            <person name="Bristow J."/>
            <person name="Eisen J.A."/>
            <person name="Markowitz V."/>
            <person name="Hugenholtz P."/>
            <person name="Kyrpides N.C."/>
            <person name="Klenk H.P."/>
        </authorList>
    </citation>
    <scope>NUCLEOTIDE SEQUENCE [LARGE SCALE GENOMIC DNA]</scope>
    <source>
        <strain evidence="18">DSM 11699 / BSA</strain>
    </source>
</reference>
<keyword evidence="9 16" id="KW-1133">Transmembrane helix</keyword>
<keyword evidence="6" id="KW-0444">Lipid biosynthesis</keyword>
<dbReference type="InterPro" id="IPR043130">
    <property type="entry name" value="CDP-OH_PTrfase_TM_dom"/>
</dbReference>
<evidence type="ECO:0000256" key="10">
    <source>
        <dbReference type="ARBA" id="ARBA00023098"/>
    </source>
</evidence>
<evidence type="ECO:0000256" key="15">
    <source>
        <dbReference type="RuleBase" id="RU003750"/>
    </source>
</evidence>
<dbReference type="GO" id="GO:0008444">
    <property type="term" value="F:CDP-diacylglycerol-glycerol-3-phosphate 3-phosphatidyltransferase activity"/>
    <property type="evidence" value="ECO:0007669"/>
    <property type="project" value="UniProtKB-EC"/>
</dbReference>
<evidence type="ECO:0000256" key="1">
    <source>
        <dbReference type="ARBA" id="ARBA00004141"/>
    </source>
</evidence>
<feature type="transmembrane region" description="Helical" evidence="16">
    <location>
        <begin position="7"/>
        <end position="24"/>
    </location>
</feature>
<evidence type="ECO:0000256" key="2">
    <source>
        <dbReference type="ARBA" id="ARBA00005042"/>
    </source>
</evidence>
<dbReference type="Pfam" id="PF01066">
    <property type="entry name" value="CDP-OH_P_transf"/>
    <property type="match status" value="1"/>
</dbReference>
<comment type="subcellular location">
    <subcellularLocation>
        <location evidence="1">Membrane</location>
        <topology evidence="1">Multi-pass membrane protein</topology>
    </subcellularLocation>
</comment>
<dbReference type="KEGG" id="dte:Dester_1112"/>
<feature type="transmembrane region" description="Helical" evidence="16">
    <location>
        <begin position="60"/>
        <end position="81"/>
    </location>
</feature>
<sequence length="176" mass="19546">MVTIPNVITLIRGFLVPLFIMAVFYKNFKLALIIFLVASISDALDGFLARHLNQVTTLGVILDPIADKALINSGFILLSYVDRIIPVWLTILVLSRDVIILVGGWLLTTFGKINKIKPTMIGKLTAFFQFFTIFLTLLNLNYQICDSFCINVIYGVTALLTVLSAIDYGAKGIQEI</sequence>
<evidence type="ECO:0000256" key="5">
    <source>
        <dbReference type="ARBA" id="ARBA00014944"/>
    </source>
</evidence>
<dbReference type="AlphaFoldDB" id="F0S070"/>
<accession>F0S070</accession>
<evidence type="ECO:0000256" key="12">
    <source>
        <dbReference type="ARBA" id="ARBA00023209"/>
    </source>
</evidence>
<dbReference type="PROSITE" id="PS00379">
    <property type="entry name" value="CDP_ALCOHOL_P_TRANSF"/>
    <property type="match status" value="1"/>
</dbReference>
<dbReference type="InterPro" id="IPR050324">
    <property type="entry name" value="CDP-alcohol_PTase-I"/>
</dbReference>
<dbReference type="GO" id="GO:0046474">
    <property type="term" value="P:glycerophospholipid biosynthetic process"/>
    <property type="evidence" value="ECO:0007669"/>
    <property type="project" value="TreeGrafter"/>
</dbReference>
<dbReference type="PANTHER" id="PTHR14269">
    <property type="entry name" value="CDP-DIACYLGLYCEROL--GLYCEROL-3-PHOSPHATE 3-PHOSPHATIDYLTRANSFERASE-RELATED"/>
    <property type="match status" value="1"/>
</dbReference>
<dbReference type="PIRSF" id="PIRSF000847">
    <property type="entry name" value="Phos_ph_gly_syn"/>
    <property type="match status" value="1"/>
</dbReference>
<evidence type="ECO:0000256" key="7">
    <source>
        <dbReference type="ARBA" id="ARBA00022679"/>
    </source>
</evidence>
<dbReference type="Gene3D" id="1.20.120.1760">
    <property type="match status" value="1"/>
</dbReference>
<evidence type="ECO:0000256" key="13">
    <source>
        <dbReference type="ARBA" id="ARBA00023264"/>
    </source>
</evidence>
<dbReference type="FunCoup" id="F0S070">
    <property type="interactions" value="328"/>
</dbReference>
<protein>
    <recommendedName>
        <fullName evidence="5">CDP-diacylglycerol--glycerol-3-phosphate 3-phosphatidyltransferase</fullName>
        <ecNumber evidence="4">2.7.8.5</ecNumber>
    </recommendedName>
</protein>
<dbReference type="InterPro" id="IPR004570">
    <property type="entry name" value="Phosphatidylglycerol_P_synth"/>
</dbReference>
<dbReference type="OrthoDB" id="9796672at2"/>
<feature type="transmembrane region" description="Helical" evidence="16">
    <location>
        <begin position="120"/>
        <end position="140"/>
    </location>
</feature>
<dbReference type="GO" id="GO:0016020">
    <property type="term" value="C:membrane"/>
    <property type="evidence" value="ECO:0007669"/>
    <property type="project" value="UniProtKB-SubCell"/>
</dbReference>
<comment type="catalytic activity">
    <reaction evidence="14">
        <text>a CDP-1,2-diacyl-sn-glycerol + sn-glycerol 3-phosphate = a 1,2-diacyl-sn-glycero-3-phospho-(1'-sn-glycero-3'-phosphate) + CMP + H(+)</text>
        <dbReference type="Rhea" id="RHEA:12593"/>
        <dbReference type="ChEBI" id="CHEBI:15378"/>
        <dbReference type="ChEBI" id="CHEBI:57597"/>
        <dbReference type="ChEBI" id="CHEBI:58332"/>
        <dbReference type="ChEBI" id="CHEBI:60110"/>
        <dbReference type="ChEBI" id="CHEBI:60377"/>
        <dbReference type="EC" id="2.7.8.5"/>
    </reaction>
</comment>
<feature type="transmembrane region" description="Helical" evidence="16">
    <location>
        <begin position="87"/>
        <end position="108"/>
    </location>
</feature>
<keyword evidence="18" id="KW-1185">Reference proteome</keyword>